<feature type="transmembrane region" description="Helical" evidence="3">
    <location>
        <begin position="137"/>
        <end position="157"/>
    </location>
</feature>
<dbReference type="EMBL" id="ALAB01000027">
    <property type="protein sequence ID" value="EJI85138.1"/>
    <property type="molecule type" value="Genomic_DNA"/>
</dbReference>
<dbReference type="Proteomes" id="UP000012043">
    <property type="component" value="Unassembled WGS sequence"/>
</dbReference>
<sequence>MDLSRAADINFNHEGIKMAKSKNFRRTINVPSHGKSKFVQKGSTTANVSTKAKTQSLKQTPANTVKEAKETPSKGFSALKPDLRNDADLNSKDICKHQVKKLKDASKVTSPRFQESMLPDLLLKVATAIAIRSNSSMAYAAICIYVIISNLLSRIVYVQPFKNNSEFSISPNMSGLIVDNPSTGKSGTLYTALSAVTAAIRKHSTRKPSDLDLLQIAELRKIAKKKANEIVKLILELRKEEDVDIENNEDVIALKNEIARIQKSIEELEQDEGIPDILLNSLTKSALQKAVSKTDYPIIINKDEVGSILKLSQEAGGLFKELLIDLMDGNSQSNHIDGNQTYETKSKKASLLGCTQPDTLEKIVNFVNDGLIQRFSLIAFCERNKVSQDAMNDAEVDGYMKLWGKIIDNLLTFTFKDWVAVLPTKDAQALLKQLQTEYEYKMSQESDNQVIEALYGKRFPFIASVSLVNAFFRTKKLNFSELTIELEDVECAAEYVEFNEVHFKNAFGLNETKREAKALELLERLISSNLASKSFTVSQVIKKEWRGFKGAALVESLLEILNQYELFKKRSSDSTLGGRPTVYWKINQDLLEV</sequence>
<dbReference type="InterPro" id="IPR025048">
    <property type="entry name" value="DUF3987"/>
</dbReference>
<feature type="compositionally biased region" description="Polar residues" evidence="2">
    <location>
        <begin position="42"/>
        <end position="63"/>
    </location>
</feature>
<keyword evidence="3" id="KW-1133">Transmembrane helix</keyword>
<organism evidence="4 5">
    <name type="scientific">Alishewanella aestuarii B11</name>
    <dbReference type="NCBI Taxonomy" id="1197174"/>
    <lineage>
        <taxon>Bacteria</taxon>
        <taxon>Pseudomonadati</taxon>
        <taxon>Pseudomonadota</taxon>
        <taxon>Gammaproteobacteria</taxon>
        <taxon>Alteromonadales</taxon>
        <taxon>Alteromonadaceae</taxon>
        <taxon>Alishewanella</taxon>
    </lineage>
</organism>
<dbReference type="RefSeq" id="WP_008609102.1">
    <property type="nucleotide sequence ID" value="NZ_ALAB01000027.1"/>
</dbReference>
<evidence type="ECO:0000313" key="5">
    <source>
        <dbReference type="Proteomes" id="UP000012043"/>
    </source>
</evidence>
<keyword evidence="3" id="KW-0472">Membrane</keyword>
<keyword evidence="5" id="KW-1185">Reference proteome</keyword>
<dbReference type="PATRIC" id="fig|1197174.4.peg.2193"/>
<evidence type="ECO:0008006" key="6">
    <source>
        <dbReference type="Google" id="ProtNLM"/>
    </source>
</evidence>
<name>J1Q238_9ALTE</name>
<dbReference type="Pfam" id="PF13148">
    <property type="entry name" value="DUF3987"/>
    <property type="match status" value="1"/>
</dbReference>
<keyword evidence="1" id="KW-0175">Coiled coil</keyword>
<reference evidence="4 5" key="1">
    <citation type="journal article" date="2012" name="J. Bacteriol.">
        <title>Genome Sequence of Pectin-Degrading Alishewanella aestuarii Strain B11T, Isolated from Tidal Flat Sediment.</title>
        <authorList>
            <person name="Jung J."/>
            <person name="Choi S."/>
            <person name="Chun J."/>
            <person name="Park W."/>
        </authorList>
    </citation>
    <scope>NUCLEOTIDE SEQUENCE [LARGE SCALE GENOMIC DNA]</scope>
    <source>
        <strain evidence="4 5">B11</strain>
    </source>
</reference>
<evidence type="ECO:0000256" key="1">
    <source>
        <dbReference type="SAM" id="Coils"/>
    </source>
</evidence>
<keyword evidence="3" id="KW-0812">Transmembrane</keyword>
<evidence type="ECO:0000256" key="3">
    <source>
        <dbReference type="SAM" id="Phobius"/>
    </source>
</evidence>
<accession>J1Q238</accession>
<feature type="coiled-coil region" evidence="1">
    <location>
        <begin position="216"/>
        <end position="271"/>
    </location>
</feature>
<gene>
    <name evidence="4" type="ORF">AEST_22400</name>
</gene>
<evidence type="ECO:0000256" key="2">
    <source>
        <dbReference type="SAM" id="MobiDB-lite"/>
    </source>
</evidence>
<evidence type="ECO:0000313" key="4">
    <source>
        <dbReference type="EMBL" id="EJI85138.1"/>
    </source>
</evidence>
<proteinExistence type="predicted"/>
<comment type="caution">
    <text evidence="4">The sequence shown here is derived from an EMBL/GenBank/DDBJ whole genome shotgun (WGS) entry which is preliminary data.</text>
</comment>
<dbReference type="AlphaFoldDB" id="J1Q238"/>
<protein>
    <recommendedName>
        <fullName evidence="6">DUF3987 domain-containing protein</fullName>
    </recommendedName>
</protein>
<feature type="region of interest" description="Disordered" evidence="2">
    <location>
        <begin position="42"/>
        <end position="77"/>
    </location>
</feature>